<evidence type="ECO:0000313" key="2">
    <source>
        <dbReference type="EMBL" id="QHU11039.1"/>
    </source>
</evidence>
<dbReference type="EMBL" id="MN740778">
    <property type="protein sequence ID" value="QHU11039.1"/>
    <property type="molecule type" value="Genomic_DNA"/>
</dbReference>
<accession>A0A6C0K023</accession>
<protein>
    <submittedName>
        <fullName evidence="2">Uncharacterized protein</fullName>
    </submittedName>
</protein>
<proteinExistence type="predicted"/>
<feature type="region of interest" description="Disordered" evidence="1">
    <location>
        <begin position="240"/>
        <end position="271"/>
    </location>
</feature>
<organism evidence="2">
    <name type="scientific">viral metagenome</name>
    <dbReference type="NCBI Taxonomy" id="1070528"/>
    <lineage>
        <taxon>unclassified sequences</taxon>
        <taxon>metagenomes</taxon>
        <taxon>organismal metagenomes</taxon>
    </lineage>
</organism>
<reference evidence="2" key="1">
    <citation type="journal article" date="2020" name="Nature">
        <title>Giant virus diversity and host interactions through global metagenomics.</title>
        <authorList>
            <person name="Schulz F."/>
            <person name="Roux S."/>
            <person name="Paez-Espino D."/>
            <person name="Jungbluth S."/>
            <person name="Walsh D.A."/>
            <person name="Denef V.J."/>
            <person name="McMahon K.D."/>
            <person name="Konstantinidis K.T."/>
            <person name="Eloe-Fadrosh E.A."/>
            <person name="Kyrpides N.C."/>
            <person name="Woyke T."/>
        </authorList>
    </citation>
    <scope>NUCLEOTIDE SEQUENCE</scope>
    <source>
        <strain evidence="2">GVMAG-S-1101165-84</strain>
    </source>
</reference>
<evidence type="ECO:0000256" key="1">
    <source>
        <dbReference type="SAM" id="MobiDB-lite"/>
    </source>
</evidence>
<dbReference type="AlphaFoldDB" id="A0A6C0K023"/>
<feature type="compositionally biased region" description="Low complexity" evidence="1">
    <location>
        <begin position="241"/>
        <end position="255"/>
    </location>
</feature>
<feature type="compositionally biased region" description="Polar residues" evidence="1">
    <location>
        <begin position="256"/>
        <end position="271"/>
    </location>
</feature>
<sequence length="271" mass="30231">MATKLYLLGLYNQCTEIIKKSCEASALLLNATCNYLNGTSNEWYFLSTDLVIPASAYTARTSNQKARIQWTYNSYRNTLVETLESPEPVALKLDWLSTILHFDNREYVLDAWIQNLYIVMDDVDPSLTPERLVQAWAIAHKLWPEDATLHIIDSDGDSHTISVFEDTNSDEWQALLPRQTARAEPYVHSESESDEEHLECTCRPAIDPPDCTCIAECDAPDCTCIAECDAPEYVESDTEVPAIEAPAIEAPATPASPDQTTGSTDQSNESN</sequence>
<name>A0A6C0K023_9ZZZZ</name>